<gene>
    <name evidence="1" type="ORF">ESB13_22010</name>
</gene>
<dbReference type="AlphaFoldDB" id="A0A4Q1D0T2"/>
<reference evidence="1 2" key="1">
    <citation type="submission" date="2019-01" db="EMBL/GenBank/DDBJ databases">
        <title>Filimonas sp. strain TTM-71.</title>
        <authorList>
            <person name="Chen W.-M."/>
        </authorList>
    </citation>
    <scope>NUCLEOTIDE SEQUENCE [LARGE SCALE GENOMIC DNA]</scope>
    <source>
        <strain evidence="1 2">TTM-71</strain>
    </source>
</reference>
<proteinExistence type="predicted"/>
<dbReference type="Pfam" id="PF16132">
    <property type="entry name" value="DUF4843"/>
    <property type="match status" value="1"/>
</dbReference>
<comment type="caution">
    <text evidence="1">The sequence shown here is derived from an EMBL/GenBank/DDBJ whole genome shotgun (WGS) entry which is preliminary data.</text>
</comment>
<dbReference type="InterPro" id="IPR032299">
    <property type="entry name" value="DUF4843"/>
</dbReference>
<accession>A0A4Q1D0T2</accession>
<protein>
    <submittedName>
        <fullName evidence="1">DUF4843 domain-containing protein</fullName>
    </submittedName>
</protein>
<dbReference type="OrthoDB" id="1092914at2"/>
<organism evidence="1 2">
    <name type="scientific">Filimonas effusa</name>
    <dbReference type="NCBI Taxonomy" id="2508721"/>
    <lineage>
        <taxon>Bacteria</taxon>
        <taxon>Pseudomonadati</taxon>
        <taxon>Bacteroidota</taxon>
        <taxon>Chitinophagia</taxon>
        <taxon>Chitinophagales</taxon>
        <taxon>Chitinophagaceae</taxon>
        <taxon>Filimonas</taxon>
    </lineage>
</organism>
<dbReference type="Proteomes" id="UP000290545">
    <property type="component" value="Unassembled WGS sequence"/>
</dbReference>
<sequence length="256" mass="29548">MVVRPVISVLLAVLMLSCRREQYHLYNGADFIQFGPPEQYLYNVSRQMMDTAKTYSFAYYAASVVSDTVYFDIYILGAVASVDRPFLLKQVMVPGSKNALPEIQYRSFDASLKTDYIIKAGQTHARVPIIVYRHPSLNNDDVVLQFTVIANNWFLPGETAYTWRRLELSNQLRQPASWDNYAVQLLWGKYSQVKHRFMISQTGERWDQDFMSQFTWQNQSGATLLRNQLKTLLTAYNASHPDFPLTDEDGELVVFP</sequence>
<dbReference type="PROSITE" id="PS51257">
    <property type="entry name" value="PROKAR_LIPOPROTEIN"/>
    <property type="match status" value="1"/>
</dbReference>
<keyword evidence="2" id="KW-1185">Reference proteome</keyword>
<evidence type="ECO:0000313" key="1">
    <source>
        <dbReference type="EMBL" id="RXK80834.1"/>
    </source>
</evidence>
<dbReference type="RefSeq" id="WP_129005923.1">
    <property type="nucleotide sequence ID" value="NZ_SDHZ01000005.1"/>
</dbReference>
<name>A0A4Q1D0T2_9BACT</name>
<evidence type="ECO:0000313" key="2">
    <source>
        <dbReference type="Proteomes" id="UP000290545"/>
    </source>
</evidence>
<dbReference type="EMBL" id="SDHZ01000005">
    <property type="protein sequence ID" value="RXK80834.1"/>
    <property type="molecule type" value="Genomic_DNA"/>
</dbReference>